<sequence>SLKGAFVELWKSIASLRGEELSIEKLRTDEISHDYFPSDAFSYVSPRQLSTQQAKLYHFSTWIFAEPTYDKFEFIPSITSFFVFSRGALELIPIAYLVIFVLEKAISLVRATNNRLQIPPLLKFTL</sequence>
<dbReference type="Proteomes" id="UP001432322">
    <property type="component" value="Unassembled WGS sequence"/>
</dbReference>
<reference evidence="1" key="1">
    <citation type="submission" date="2023-10" db="EMBL/GenBank/DDBJ databases">
        <title>Genome assembly of Pristionchus species.</title>
        <authorList>
            <person name="Yoshida K."/>
            <person name="Sommer R.J."/>
        </authorList>
    </citation>
    <scope>NUCLEOTIDE SEQUENCE</scope>
    <source>
        <strain evidence="1">RS5133</strain>
    </source>
</reference>
<name>A0AAV5WZ54_9BILA</name>
<evidence type="ECO:0000313" key="2">
    <source>
        <dbReference type="Proteomes" id="UP001432322"/>
    </source>
</evidence>
<gene>
    <name evidence="1" type="ORF">PFISCL1PPCAC_26334</name>
</gene>
<comment type="caution">
    <text evidence="1">The sequence shown here is derived from an EMBL/GenBank/DDBJ whole genome shotgun (WGS) entry which is preliminary data.</text>
</comment>
<evidence type="ECO:0000313" key="1">
    <source>
        <dbReference type="EMBL" id="GMT35037.1"/>
    </source>
</evidence>
<organism evidence="1 2">
    <name type="scientific">Pristionchus fissidentatus</name>
    <dbReference type="NCBI Taxonomy" id="1538716"/>
    <lineage>
        <taxon>Eukaryota</taxon>
        <taxon>Metazoa</taxon>
        <taxon>Ecdysozoa</taxon>
        <taxon>Nematoda</taxon>
        <taxon>Chromadorea</taxon>
        <taxon>Rhabditida</taxon>
        <taxon>Rhabditina</taxon>
        <taxon>Diplogasteromorpha</taxon>
        <taxon>Diplogasteroidea</taxon>
        <taxon>Neodiplogasteridae</taxon>
        <taxon>Pristionchus</taxon>
    </lineage>
</organism>
<accession>A0AAV5WZ54</accession>
<keyword evidence="2" id="KW-1185">Reference proteome</keyword>
<proteinExistence type="predicted"/>
<feature type="non-terminal residue" evidence="1">
    <location>
        <position position="1"/>
    </location>
</feature>
<dbReference type="EMBL" id="BTSY01000007">
    <property type="protein sequence ID" value="GMT35037.1"/>
    <property type="molecule type" value="Genomic_DNA"/>
</dbReference>
<dbReference type="AlphaFoldDB" id="A0AAV5WZ54"/>
<protein>
    <submittedName>
        <fullName evidence="1">Uncharacterized protein</fullName>
    </submittedName>
</protein>